<dbReference type="AlphaFoldDB" id="A0A560CP79"/>
<proteinExistence type="predicted"/>
<feature type="compositionally biased region" description="Basic and acidic residues" evidence="1">
    <location>
        <begin position="121"/>
        <end position="131"/>
    </location>
</feature>
<gene>
    <name evidence="2" type="ORF">FBZ83_102449</name>
</gene>
<evidence type="ECO:0000313" key="2">
    <source>
        <dbReference type="EMBL" id="TWA86655.1"/>
    </source>
</evidence>
<dbReference type="AntiFam" id="ANF00042">
    <property type="entry name" value="Antisense to RNaseP"/>
</dbReference>
<dbReference type="EMBL" id="VITH01000002">
    <property type="protein sequence ID" value="TWA86655.1"/>
    <property type="molecule type" value="Genomic_DNA"/>
</dbReference>
<feature type="region of interest" description="Disordered" evidence="1">
    <location>
        <begin position="110"/>
        <end position="135"/>
    </location>
</feature>
<sequence>MSPANGSQHVAFHKGESHPTNGIACWGNLPWLGMGRHGNLPHSYPPPVDEAGDICGQGGAIPGPRCGKGVLRCPVVVGINARWPVSRVLSSGYPDGWPFIWDAGCPAPHATNPGGGAETRLAPDHPDRSRISGDGGPCRPYSVLLPVGFTMPPLLPGARCALTAPFHPYRRHEAGGGLLSVALSLGSPPPAVSRHRVPVEPGLSSPDPKGRRRPSGHLARHCV</sequence>
<feature type="region of interest" description="Disordered" evidence="1">
    <location>
        <begin position="189"/>
        <end position="223"/>
    </location>
</feature>
<accession>A0A560CP79</accession>
<organism evidence="2 3">
    <name type="scientific">Azospirillum brasilense</name>
    <dbReference type="NCBI Taxonomy" id="192"/>
    <lineage>
        <taxon>Bacteria</taxon>
        <taxon>Pseudomonadati</taxon>
        <taxon>Pseudomonadota</taxon>
        <taxon>Alphaproteobacteria</taxon>
        <taxon>Rhodospirillales</taxon>
        <taxon>Azospirillaceae</taxon>
        <taxon>Azospirillum</taxon>
    </lineage>
</organism>
<comment type="caution">
    <text evidence="2">The sequence shown here is derived from an EMBL/GenBank/DDBJ whole genome shotgun (WGS) entry which is preliminary data.</text>
</comment>
<dbReference type="AntiFam" id="ANF00041">
    <property type="entry name" value="Antisense to RNaseP"/>
</dbReference>
<name>A0A560CP79_AZOBR</name>
<evidence type="ECO:0000313" key="3">
    <source>
        <dbReference type="Proteomes" id="UP000318529"/>
    </source>
</evidence>
<protein>
    <submittedName>
        <fullName evidence="2">Uncharacterized protein</fullName>
    </submittedName>
</protein>
<feature type="compositionally biased region" description="Basic residues" evidence="1">
    <location>
        <begin position="210"/>
        <end position="223"/>
    </location>
</feature>
<reference evidence="2 3" key="1">
    <citation type="submission" date="2019-06" db="EMBL/GenBank/DDBJ databases">
        <title>Genomic Encyclopedia of Type Strains, Phase IV (KMG-V): Genome sequencing to study the core and pangenomes of soil and plant-associated prokaryotes.</title>
        <authorList>
            <person name="Whitman W."/>
        </authorList>
    </citation>
    <scope>NUCLEOTIDE SEQUENCE [LARGE SCALE GENOMIC DNA]</scope>
    <source>
        <strain evidence="2 3">BR 11650</strain>
    </source>
</reference>
<dbReference type="Proteomes" id="UP000318529">
    <property type="component" value="Unassembled WGS sequence"/>
</dbReference>
<evidence type="ECO:0000256" key="1">
    <source>
        <dbReference type="SAM" id="MobiDB-lite"/>
    </source>
</evidence>